<dbReference type="Gene3D" id="1.10.150.50">
    <property type="entry name" value="Transcription Factor, Ets-1"/>
    <property type="match status" value="1"/>
</dbReference>
<accession>A0ABN8NWV6</accession>
<dbReference type="Proteomes" id="UP001159405">
    <property type="component" value="Unassembled WGS sequence"/>
</dbReference>
<evidence type="ECO:0000256" key="1">
    <source>
        <dbReference type="SAM" id="MobiDB-lite"/>
    </source>
</evidence>
<feature type="compositionally biased region" description="Acidic residues" evidence="1">
    <location>
        <begin position="302"/>
        <end position="312"/>
    </location>
</feature>
<feature type="compositionally biased region" description="Acidic residues" evidence="1">
    <location>
        <begin position="234"/>
        <end position="243"/>
    </location>
</feature>
<dbReference type="SUPFAM" id="SSF47769">
    <property type="entry name" value="SAM/Pointed domain"/>
    <property type="match status" value="1"/>
</dbReference>
<protein>
    <recommendedName>
        <fullName evidence="4">SAM domain-containing protein</fullName>
    </recommendedName>
</protein>
<feature type="region of interest" description="Disordered" evidence="1">
    <location>
        <begin position="270"/>
        <end position="325"/>
    </location>
</feature>
<gene>
    <name evidence="2" type="ORF">PLOB_00030032</name>
</gene>
<organism evidence="2 3">
    <name type="scientific">Porites lobata</name>
    <dbReference type="NCBI Taxonomy" id="104759"/>
    <lineage>
        <taxon>Eukaryota</taxon>
        <taxon>Metazoa</taxon>
        <taxon>Cnidaria</taxon>
        <taxon>Anthozoa</taxon>
        <taxon>Hexacorallia</taxon>
        <taxon>Scleractinia</taxon>
        <taxon>Fungiina</taxon>
        <taxon>Poritidae</taxon>
        <taxon>Porites</taxon>
    </lineage>
</organism>
<dbReference type="InterPro" id="IPR013761">
    <property type="entry name" value="SAM/pointed_sf"/>
</dbReference>
<feature type="compositionally biased region" description="Basic and acidic residues" evidence="1">
    <location>
        <begin position="217"/>
        <end position="226"/>
    </location>
</feature>
<feature type="region of interest" description="Disordered" evidence="1">
    <location>
        <begin position="202"/>
        <end position="245"/>
    </location>
</feature>
<comment type="caution">
    <text evidence="2">The sequence shown here is derived from an EMBL/GenBank/DDBJ whole genome shotgun (WGS) entry which is preliminary data.</text>
</comment>
<keyword evidence="3" id="KW-1185">Reference proteome</keyword>
<name>A0ABN8NWV6_9CNID</name>
<sequence>MSSTEDKTLAIDSWTEEEVFDFIGDHFSEEIATKFKEQKIKGSVLRFMALNASMEQLLACGLSEIGVQLEFQRLIREITLQNTKGDTGTEILTGNSSSSGGSLDSFKLQKVKPTRNALKSMSELDRKIYKAKRRTVQEKAVQKWPGNNIPVFRKNATALKELQDLVDELASSCTYAPAGFNKQGIRQHILDTLNERRRRIHNGHDYEKGDGHHKKQFKSEEKKKDSSILGPSASEDEVEEITVDSEQKKGNDRVLFVFCSTDDTSNVTIKSTKSAELGDGRPKKQLKSEEKKKDSSIPGSSEAEDEEEEIAVDSEQQKGDTSNATIKNTKSAELVISVAFNAINIKSITRSQLVSASKTLKLQLKTSLAKDELLIPVANGLIAAGYVKVKKESGPILTREDIISLRSF</sequence>
<feature type="compositionally biased region" description="Basic and acidic residues" evidence="1">
    <location>
        <begin position="276"/>
        <end position="295"/>
    </location>
</feature>
<reference evidence="2 3" key="1">
    <citation type="submission" date="2022-05" db="EMBL/GenBank/DDBJ databases">
        <authorList>
            <consortium name="Genoscope - CEA"/>
            <person name="William W."/>
        </authorList>
    </citation>
    <scope>NUCLEOTIDE SEQUENCE [LARGE SCALE GENOMIC DNA]</scope>
</reference>
<dbReference type="EMBL" id="CALNXK010000038">
    <property type="protein sequence ID" value="CAH3123506.1"/>
    <property type="molecule type" value="Genomic_DNA"/>
</dbReference>
<evidence type="ECO:0000313" key="3">
    <source>
        <dbReference type="Proteomes" id="UP001159405"/>
    </source>
</evidence>
<evidence type="ECO:0000313" key="2">
    <source>
        <dbReference type="EMBL" id="CAH3123506.1"/>
    </source>
</evidence>
<proteinExistence type="predicted"/>
<evidence type="ECO:0008006" key="4">
    <source>
        <dbReference type="Google" id="ProtNLM"/>
    </source>
</evidence>